<evidence type="ECO:0000256" key="3">
    <source>
        <dbReference type="PROSITE-ProRule" id="PRU00169"/>
    </source>
</evidence>
<evidence type="ECO:0000256" key="1">
    <source>
        <dbReference type="ARBA" id="ARBA00022553"/>
    </source>
</evidence>
<accession>A0ABQ3C281</accession>
<evidence type="ECO:0000259" key="4">
    <source>
        <dbReference type="PROSITE" id="PS50110"/>
    </source>
</evidence>
<evidence type="ECO:0000313" key="5">
    <source>
        <dbReference type="EMBL" id="GGZ61449.1"/>
    </source>
</evidence>
<dbReference type="Gene3D" id="1.20.120.160">
    <property type="entry name" value="HPT domain"/>
    <property type="match status" value="1"/>
</dbReference>
<dbReference type="InterPro" id="IPR008207">
    <property type="entry name" value="Sig_transdc_His_kin_Hpt_dom"/>
</dbReference>
<dbReference type="Pfam" id="PF00072">
    <property type="entry name" value="Response_reg"/>
    <property type="match status" value="1"/>
</dbReference>
<dbReference type="InterPro" id="IPR036641">
    <property type="entry name" value="HPT_dom_sf"/>
</dbReference>
<keyword evidence="6" id="KW-1185">Reference proteome</keyword>
<dbReference type="PROSITE" id="PS50110">
    <property type="entry name" value="RESPONSE_REGULATORY"/>
    <property type="match status" value="1"/>
</dbReference>
<dbReference type="RefSeq" id="WP_189448230.1">
    <property type="nucleotide sequence ID" value="NZ_BMXY01000001.1"/>
</dbReference>
<feature type="modified residue" description="4-aspartylphosphate" evidence="3">
    <location>
        <position position="57"/>
    </location>
</feature>
<dbReference type="SMART" id="SM00448">
    <property type="entry name" value="REC"/>
    <property type="match status" value="1"/>
</dbReference>
<keyword evidence="1 3" id="KW-0597">Phosphoprotein</keyword>
<sequence length="238" mass="25119">MTDHRPFRALLVEDDAVSAAFLEAALARVPLQVDLARDCAQARALAAGRGYDLWVFDANLPDGRGDALLRILRTGSTTPAIAHTAAREVEEHESLLAAGFLEVLVKPLSTAEIVAAARMALGLVAEAPTAAVPDTTRPLWDDASALRALLGDRGHLFALRGLFRPELEALEATLRAAIDDGDHADLRSTLHRLRASCGFVGAARLGDAAATLAATDANAGWPGFAATLQETLDQFPEG</sequence>
<dbReference type="InterPro" id="IPR050595">
    <property type="entry name" value="Bact_response_regulator"/>
</dbReference>
<evidence type="ECO:0000256" key="2">
    <source>
        <dbReference type="ARBA" id="ARBA00023012"/>
    </source>
</evidence>
<dbReference type="EMBL" id="BMXY01000001">
    <property type="protein sequence ID" value="GGZ61449.1"/>
    <property type="molecule type" value="Genomic_DNA"/>
</dbReference>
<comment type="caution">
    <text evidence="5">The sequence shown here is derived from an EMBL/GenBank/DDBJ whole genome shotgun (WGS) entry which is preliminary data.</text>
</comment>
<dbReference type="PANTHER" id="PTHR44591:SF21">
    <property type="entry name" value="TWO-COMPONENT RESPONSE REGULATOR"/>
    <property type="match status" value="1"/>
</dbReference>
<name>A0ABQ3C281_9GAMM</name>
<protein>
    <submittedName>
        <fullName evidence="5">Transcriptional regulator</fullName>
    </submittedName>
</protein>
<dbReference type="Gene3D" id="3.40.50.2300">
    <property type="match status" value="1"/>
</dbReference>
<dbReference type="Pfam" id="PF01627">
    <property type="entry name" value="Hpt"/>
    <property type="match status" value="1"/>
</dbReference>
<reference evidence="6" key="1">
    <citation type="journal article" date="2019" name="Int. J. Syst. Evol. Microbiol.">
        <title>The Global Catalogue of Microorganisms (GCM) 10K type strain sequencing project: providing services to taxonomists for standard genome sequencing and annotation.</title>
        <authorList>
            <consortium name="The Broad Institute Genomics Platform"/>
            <consortium name="The Broad Institute Genome Sequencing Center for Infectious Disease"/>
            <person name="Wu L."/>
            <person name="Ma J."/>
        </authorList>
    </citation>
    <scope>NUCLEOTIDE SEQUENCE [LARGE SCALE GENOMIC DNA]</scope>
    <source>
        <strain evidence="6">KCTC 22558</strain>
    </source>
</reference>
<evidence type="ECO:0000313" key="6">
    <source>
        <dbReference type="Proteomes" id="UP000643403"/>
    </source>
</evidence>
<dbReference type="Proteomes" id="UP000643403">
    <property type="component" value="Unassembled WGS sequence"/>
</dbReference>
<dbReference type="InterPro" id="IPR001789">
    <property type="entry name" value="Sig_transdc_resp-reg_receiver"/>
</dbReference>
<dbReference type="InterPro" id="IPR011006">
    <property type="entry name" value="CheY-like_superfamily"/>
</dbReference>
<dbReference type="SUPFAM" id="SSF47226">
    <property type="entry name" value="Histidine-containing phosphotransfer domain, HPT domain"/>
    <property type="match status" value="1"/>
</dbReference>
<proteinExistence type="predicted"/>
<dbReference type="SUPFAM" id="SSF52172">
    <property type="entry name" value="CheY-like"/>
    <property type="match status" value="1"/>
</dbReference>
<dbReference type="PANTHER" id="PTHR44591">
    <property type="entry name" value="STRESS RESPONSE REGULATOR PROTEIN 1"/>
    <property type="match status" value="1"/>
</dbReference>
<organism evidence="5 6">
    <name type="scientific">Cognatilysobacter xinjiangensis</name>
    <dbReference type="NCBI Taxonomy" id="546892"/>
    <lineage>
        <taxon>Bacteria</taxon>
        <taxon>Pseudomonadati</taxon>
        <taxon>Pseudomonadota</taxon>
        <taxon>Gammaproteobacteria</taxon>
        <taxon>Lysobacterales</taxon>
        <taxon>Lysobacteraceae</taxon>
        <taxon>Cognatilysobacter</taxon>
    </lineage>
</organism>
<keyword evidence="2" id="KW-0902">Two-component regulatory system</keyword>
<dbReference type="CDD" id="cd00156">
    <property type="entry name" value="REC"/>
    <property type="match status" value="1"/>
</dbReference>
<gene>
    <name evidence="5" type="ORF">GCM10008101_14400</name>
</gene>
<feature type="domain" description="Response regulatory" evidence="4">
    <location>
        <begin position="8"/>
        <end position="121"/>
    </location>
</feature>